<reference evidence="3" key="1">
    <citation type="journal article" name="BMC Genomics">
        <title>Long-read sequencing and de novo genome assembly of marine medaka (Oryzias melastigma).</title>
        <authorList>
            <person name="Liang P."/>
            <person name="Saqib H.S.A."/>
            <person name="Ni X."/>
            <person name="Shen Y."/>
        </authorList>
    </citation>
    <scope>NUCLEOTIDE SEQUENCE</scope>
    <source>
        <strain evidence="3">Bigg-433</strain>
    </source>
</reference>
<dbReference type="AlphaFoldDB" id="A0A834F1I3"/>
<gene>
    <name evidence="3" type="ORF">FQA47_007427</name>
</gene>
<feature type="non-terminal residue" evidence="3">
    <location>
        <position position="92"/>
    </location>
</feature>
<evidence type="ECO:0000259" key="2">
    <source>
        <dbReference type="Pfam" id="PF24764"/>
    </source>
</evidence>
<proteinExistence type="predicted"/>
<organism evidence="3 4">
    <name type="scientific">Oryzias melastigma</name>
    <name type="common">Marine medaka</name>
    <dbReference type="NCBI Taxonomy" id="30732"/>
    <lineage>
        <taxon>Eukaryota</taxon>
        <taxon>Metazoa</taxon>
        <taxon>Chordata</taxon>
        <taxon>Craniata</taxon>
        <taxon>Vertebrata</taxon>
        <taxon>Euteleostomi</taxon>
        <taxon>Actinopterygii</taxon>
        <taxon>Neopterygii</taxon>
        <taxon>Teleostei</taxon>
        <taxon>Neoteleostei</taxon>
        <taxon>Acanthomorphata</taxon>
        <taxon>Ovalentaria</taxon>
        <taxon>Atherinomorphae</taxon>
        <taxon>Beloniformes</taxon>
        <taxon>Adrianichthyidae</taxon>
        <taxon>Oryziinae</taxon>
        <taxon>Oryzias</taxon>
    </lineage>
</organism>
<feature type="region of interest" description="Disordered" evidence="1">
    <location>
        <begin position="72"/>
        <end position="92"/>
    </location>
</feature>
<evidence type="ECO:0000313" key="4">
    <source>
        <dbReference type="Proteomes" id="UP000646548"/>
    </source>
</evidence>
<accession>A0A834F1I3</accession>
<dbReference type="EMBL" id="WKFB01001199">
    <property type="protein sequence ID" value="KAF6714857.1"/>
    <property type="molecule type" value="Genomic_DNA"/>
</dbReference>
<dbReference type="InterPro" id="IPR058913">
    <property type="entry name" value="Integrase_dom_put"/>
</dbReference>
<dbReference type="Proteomes" id="UP000646548">
    <property type="component" value="Unassembled WGS sequence"/>
</dbReference>
<evidence type="ECO:0000256" key="1">
    <source>
        <dbReference type="SAM" id="MobiDB-lite"/>
    </source>
</evidence>
<dbReference type="Pfam" id="PF24764">
    <property type="entry name" value="rva_4"/>
    <property type="match status" value="1"/>
</dbReference>
<protein>
    <recommendedName>
        <fullName evidence="2">Integrase core domain-containing protein</fullName>
    </recommendedName>
</protein>
<comment type="caution">
    <text evidence="3">The sequence shown here is derived from an EMBL/GenBank/DDBJ whole genome shotgun (WGS) entry which is preliminary data.</text>
</comment>
<evidence type="ECO:0000313" key="3">
    <source>
        <dbReference type="EMBL" id="KAF6714857.1"/>
    </source>
</evidence>
<sequence length="92" mass="10635">HRKTMARPVDGSHKHLLPCFAQSGRGGFTRPHQLSSPFCSHYVFLPRLQSELCTFIDGWNNHPLRKEQNLTPNQLWEMGRTQNPVSTTDHQQ</sequence>
<feature type="domain" description="Integrase core" evidence="2">
    <location>
        <begin position="36"/>
        <end position="83"/>
    </location>
</feature>
<feature type="non-terminal residue" evidence="3">
    <location>
        <position position="1"/>
    </location>
</feature>
<name>A0A834F1I3_ORYME</name>